<accession>A0A0L0N150</accession>
<feature type="region of interest" description="Disordered" evidence="1">
    <location>
        <begin position="22"/>
        <end position="104"/>
    </location>
</feature>
<reference evidence="2 3" key="1">
    <citation type="journal article" date="2015" name="BMC Genomics">
        <title>The genome of the truffle-parasite Tolypocladium ophioglossoides and the evolution of antifungal peptaibiotics.</title>
        <authorList>
            <person name="Quandt C.A."/>
            <person name="Bushley K.E."/>
            <person name="Spatafora J.W."/>
        </authorList>
    </citation>
    <scope>NUCLEOTIDE SEQUENCE [LARGE SCALE GENOMIC DNA]</scope>
    <source>
        <strain evidence="2 3">CBS 100239</strain>
    </source>
</reference>
<comment type="caution">
    <text evidence="2">The sequence shown here is derived from an EMBL/GenBank/DDBJ whole genome shotgun (WGS) entry which is preliminary data.</text>
</comment>
<dbReference type="AlphaFoldDB" id="A0A0L0N150"/>
<evidence type="ECO:0000313" key="3">
    <source>
        <dbReference type="Proteomes" id="UP000036947"/>
    </source>
</evidence>
<feature type="compositionally biased region" description="Polar residues" evidence="1">
    <location>
        <begin position="95"/>
        <end position="104"/>
    </location>
</feature>
<sequence length="104" mass="10939">MCSDTRNQRLWLPRPLLQSVALKEGSPEPASKIESGFTVGESSKQLRAALAQPRSPSPTPHLTAKPAFESQTNPLSAPLVQASFKSESPRPASVTGASATSGRA</sequence>
<proteinExistence type="predicted"/>
<protein>
    <submittedName>
        <fullName evidence="2">Uncharacterized protein</fullName>
    </submittedName>
</protein>
<dbReference type="Proteomes" id="UP000036947">
    <property type="component" value="Unassembled WGS sequence"/>
</dbReference>
<organism evidence="2 3">
    <name type="scientific">Tolypocladium ophioglossoides (strain CBS 100239)</name>
    <name type="common">Snaketongue truffleclub</name>
    <name type="synonym">Elaphocordyceps ophioglossoides</name>
    <dbReference type="NCBI Taxonomy" id="1163406"/>
    <lineage>
        <taxon>Eukaryota</taxon>
        <taxon>Fungi</taxon>
        <taxon>Dikarya</taxon>
        <taxon>Ascomycota</taxon>
        <taxon>Pezizomycotina</taxon>
        <taxon>Sordariomycetes</taxon>
        <taxon>Hypocreomycetidae</taxon>
        <taxon>Hypocreales</taxon>
        <taxon>Ophiocordycipitaceae</taxon>
        <taxon>Tolypocladium</taxon>
    </lineage>
</organism>
<name>A0A0L0N150_TOLOC</name>
<gene>
    <name evidence="2" type="ORF">TOPH_07594</name>
</gene>
<dbReference type="EMBL" id="LFRF01000032">
    <property type="protein sequence ID" value="KND87756.1"/>
    <property type="molecule type" value="Genomic_DNA"/>
</dbReference>
<evidence type="ECO:0000313" key="2">
    <source>
        <dbReference type="EMBL" id="KND87756.1"/>
    </source>
</evidence>
<keyword evidence="3" id="KW-1185">Reference proteome</keyword>
<evidence type="ECO:0000256" key="1">
    <source>
        <dbReference type="SAM" id="MobiDB-lite"/>
    </source>
</evidence>